<protein>
    <submittedName>
        <fullName evidence="1">Uncharacterized protein</fullName>
    </submittedName>
</protein>
<organism evidence="1 2">
    <name type="scientific">Azospirillum argentinense</name>
    <dbReference type="NCBI Taxonomy" id="2970906"/>
    <lineage>
        <taxon>Bacteria</taxon>
        <taxon>Pseudomonadati</taxon>
        <taxon>Pseudomonadota</taxon>
        <taxon>Alphaproteobacteria</taxon>
        <taxon>Rhodospirillales</taxon>
        <taxon>Azospirillaceae</taxon>
        <taxon>Azospirillum</taxon>
    </lineage>
</organism>
<evidence type="ECO:0000313" key="2">
    <source>
        <dbReference type="Proteomes" id="UP000325333"/>
    </source>
</evidence>
<sequence length="67" mass="7500">MSEPSHFSPVSVHTTLFVKEHDKGIRRNRTANGRLIAARYTLRTFKKTCNHQRNSDAKGSFPASATA</sequence>
<evidence type="ECO:0000313" key="1">
    <source>
        <dbReference type="EMBL" id="KAA1058022.1"/>
    </source>
</evidence>
<proteinExistence type="predicted"/>
<dbReference type="Proteomes" id="UP000325333">
    <property type="component" value="Unassembled WGS sequence"/>
</dbReference>
<dbReference type="EMBL" id="VEWN01000001">
    <property type="protein sequence ID" value="KAA1058022.1"/>
    <property type="molecule type" value="Genomic_DNA"/>
</dbReference>
<accession>A0A5B0KZF7</accession>
<comment type="caution">
    <text evidence="1">The sequence shown here is derived from an EMBL/GenBank/DDBJ whole genome shotgun (WGS) entry which is preliminary data.</text>
</comment>
<dbReference type="AlphaFoldDB" id="A0A5B0KZF7"/>
<reference evidence="1 2" key="1">
    <citation type="submission" date="2019-07" db="EMBL/GenBank/DDBJ databases">
        <title>Genome sequencing of the stress-tolerant strain Azospirillum brasilense Az19.</title>
        <authorList>
            <person name="Maroniche G.A."/>
            <person name="Garcia J.E."/>
            <person name="Pagnussat L."/>
            <person name="Amenta M."/>
            <person name="Creus C.M."/>
        </authorList>
    </citation>
    <scope>NUCLEOTIDE SEQUENCE [LARGE SCALE GENOMIC DNA]</scope>
    <source>
        <strain evidence="1 2">Az19</strain>
    </source>
</reference>
<gene>
    <name evidence="1" type="ORF">FH063_000222</name>
</gene>
<name>A0A5B0KZF7_9PROT</name>